<feature type="transmembrane region" description="Helical" evidence="8">
    <location>
        <begin position="432"/>
        <end position="450"/>
    </location>
</feature>
<comment type="subcellular location">
    <subcellularLocation>
        <location evidence="1">Cell membrane</location>
        <topology evidence="1">Multi-pass membrane protein</topology>
    </subcellularLocation>
</comment>
<dbReference type="CDD" id="cd17321">
    <property type="entry name" value="MFS_MMR_MDR_like"/>
    <property type="match status" value="1"/>
</dbReference>
<keyword evidence="5 8" id="KW-0812">Transmembrane</keyword>
<dbReference type="AlphaFoldDB" id="A0A077DDN1"/>
<dbReference type="PANTHER" id="PTHR42718:SF9">
    <property type="entry name" value="MAJOR FACILITATOR SUPERFAMILY MULTIDRUG TRANSPORTER MFSC"/>
    <property type="match status" value="1"/>
</dbReference>
<dbReference type="GO" id="GO:0022857">
    <property type="term" value="F:transmembrane transporter activity"/>
    <property type="evidence" value="ECO:0007669"/>
    <property type="project" value="InterPro"/>
</dbReference>
<dbReference type="SUPFAM" id="SSF103473">
    <property type="entry name" value="MFS general substrate transporter"/>
    <property type="match status" value="1"/>
</dbReference>
<feature type="transmembrane region" description="Helical" evidence="8">
    <location>
        <begin position="300"/>
        <end position="318"/>
    </location>
</feature>
<feature type="transmembrane region" description="Helical" evidence="8">
    <location>
        <begin position="74"/>
        <end position="94"/>
    </location>
</feature>
<feature type="transmembrane region" description="Helical" evidence="8">
    <location>
        <begin position="395"/>
        <end position="412"/>
    </location>
</feature>
<feature type="transmembrane region" description="Helical" evidence="8">
    <location>
        <begin position="330"/>
        <end position="347"/>
    </location>
</feature>
<evidence type="ECO:0000256" key="8">
    <source>
        <dbReference type="SAM" id="Phobius"/>
    </source>
</evidence>
<protein>
    <recommendedName>
        <fullName evidence="9">Major facilitator superfamily (MFS) profile domain-containing protein</fullName>
    </recommendedName>
</protein>
<dbReference type="eggNOG" id="COG0477">
    <property type="taxonomic scope" value="Bacteria"/>
</dbReference>
<proteinExistence type="inferred from homology"/>
<evidence type="ECO:0000256" key="4">
    <source>
        <dbReference type="ARBA" id="ARBA00022475"/>
    </source>
</evidence>
<feature type="transmembrane region" description="Helical" evidence="8">
    <location>
        <begin position="42"/>
        <end position="62"/>
    </location>
</feature>
<dbReference type="Gene3D" id="1.20.1250.20">
    <property type="entry name" value="MFS general substrate transporter like domains"/>
    <property type="match status" value="1"/>
</dbReference>
<feature type="transmembrane region" description="Helical" evidence="8">
    <location>
        <begin position="100"/>
        <end position="125"/>
    </location>
</feature>
<reference evidence="10 11" key="1">
    <citation type="journal article" date="2014" name="BMC Genomics">
        <title>A genomic perspective on a new bacterial genus and species from the Alcaligenaceae family, Basilea psittacipulmonis.</title>
        <authorList>
            <person name="Whiteson K.L."/>
            <person name="Hernandez D."/>
            <person name="Lazarevic V."/>
            <person name="Gaia N."/>
            <person name="Farinelli L."/>
            <person name="Francois P."/>
            <person name="Pilo P."/>
            <person name="Frey J."/>
            <person name="Schrenzel J."/>
        </authorList>
    </citation>
    <scope>NUCLEOTIDE SEQUENCE [LARGE SCALE GENOMIC DNA]</scope>
    <source>
        <strain evidence="10 11">DSM 24701</strain>
    </source>
</reference>
<name>A0A077DDN1_9BURK</name>
<dbReference type="KEGG" id="bpsi:IX83_01910"/>
<dbReference type="GO" id="GO:0005886">
    <property type="term" value="C:plasma membrane"/>
    <property type="evidence" value="ECO:0007669"/>
    <property type="project" value="UniProtKB-SubCell"/>
</dbReference>
<keyword evidence="4" id="KW-1003">Cell membrane</keyword>
<gene>
    <name evidence="10" type="ORF">IX83_01910</name>
</gene>
<keyword evidence="7 8" id="KW-0472">Membrane</keyword>
<feature type="transmembrane region" description="Helical" evidence="8">
    <location>
        <begin position="265"/>
        <end position="288"/>
    </location>
</feature>
<keyword evidence="6 8" id="KW-1133">Transmembrane helix</keyword>
<feature type="transmembrane region" description="Helical" evidence="8">
    <location>
        <begin position="353"/>
        <end position="374"/>
    </location>
</feature>
<evidence type="ECO:0000256" key="2">
    <source>
        <dbReference type="ARBA" id="ARBA00008537"/>
    </source>
</evidence>
<dbReference type="PROSITE" id="PS50850">
    <property type="entry name" value="MFS"/>
    <property type="match status" value="1"/>
</dbReference>
<evidence type="ECO:0000256" key="6">
    <source>
        <dbReference type="ARBA" id="ARBA00022989"/>
    </source>
</evidence>
<keyword evidence="11" id="KW-1185">Reference proteome</keyword>
<evidence type="ECO:0000259" key="9">
    <source>
        <dbReference type="PROSITE" id="PS50850"/>
    </source>
</evidence>
<dbReference type="EMBL" id="CP009238">
    <property type="protein sequence ID" value="AIL32231.1"/>
    <property type="molecule type" value="Genomic_DNA"/>
</dbReference>
<evidence type="ECO:0000256" key="3">
    <source>
        <dbReference type="ARBA" id="ARBA00022448"/>
    </source>
</evidence>
<dbReference type="Gene3D" id="1.20.1720.10">
    <property type="entry name" value="Multidrug resistance protein D"/>
    <property type="match status" value="1"/>
</dbReference>
<dbReference type="Pfam" id="PF07690">
    <property type="entry name" value="MFS_1"/>
    <property type="match status" value="1"/>
</dbReference>
<dbReference type="RefSeq" id="WP_038498521.1">
    <property type="nucleotide sequence ID" value="NZ_AFWK01000014.1"/>
</dbReference>
<dbReference type="PRINTS" id="PR01036">
    <property type="entry name" value="TCRTETB"/>
</dbReference>
<sequence length="464" mass="50062">MTSRHRFGILLICCTALFMSGIDTLAVNLALPSIQTELNANVSHLQWVVDAYTLTLASLLIFSGSMADRLGRKSVFLVGLILFGVGSLWCSLAQSIEGLIMARILQAVGGSALNPVAMAIISNIYTDAKERAKAIGVWGATIGLSFVVGPIVGGFLVRFWGWESIFWINIPIVLLAILLTIIFVPDSKSDKVGRFDFWGQMLVMIFMVSLIASIIEVTSLGFDSVWIVVGFAVATLSFLTLLVVELKVSDPLLDLRFFKSIPFSNAMLTAVVAFACMSGFGFLITLYLQKVRDLSPLHAAMLMIPQAVMMFVVPIFSGRMVANTGPRKPLLISGLFMAMGYAMLAHISMSTPLWWIVLAFTCLGVGSGAVNAPITNSAVSGMPRSKSGTAGAMAGVSRMFGSALGVALFGTLTEHAVDPAHFQTEFPQAMHISLYIMFFIAVFIGVFGWISTSKWASKTGVEYK</sequence>
<dbReference type="InterPro" id="IPR036259">
    <property type="entry name" value="MFS_trans_sf"/>
</dbReference>
<dbReference type="Proteomes" id="UP000028945">
    <property type="component" value="Chromosome"/>
</dbReference>
<feature type="transmembrane region" description="Helical" evidence="8">
    <location>
        <begin position="197"/>
        <end position="218"/>
    </location>
</feature>
<dbReference type="InterPro" id="IPR020846">
    <property type="entry name" value="MFS_dom"/>
</dbReference>
<organism evidence="10 11">
    <name type="scientific">Basilea psittacipulmonis DSM 24701</name>
    <dbReference type="NCBI Taxonomy" id="1072685"/>
    <lineage>
        <taxon>Bacteria</taxon>
        <taxon>Pseudomonadati</taxon>
        <taxon>Pseudomonadota</taxon>
        <taxon>Betaproteobacteria</taxon>
        <taxon>Burkholderiales</taxon>
        <taxon>Alcaligenaceae</taxon>
        <taxon>Basilea</taxon>
    </lineage>
</organism>
<evidence type="ECO:0000313" key="10">
    <source>
        <dbReference type="EMBL" id="AIL32231.1"/>
    </source>
</evidence>
<evidence type="ECO:0000256" key="7">
    <source>
        <dbReference type="ARBA" id="ARBA00023136"/>
    </source>
</evidence>
<dbReference type="HOGENOM" id="CLU_000960_28_2_4"/>
<comment type="similarity">
    <text evidence="2">Belongs to the major facilitator superfamily. EmrB family.</text>
</comment>
<dbReference type="InterPro" id="IPR011701">
    <property type="entry name" value="MFS"/>
</dbReference>
<dbReference type="PANTHER" id="PTHR42718">
    <property type="entry name" value="MAJOR FACILITATOR SUPERFAMILY MULTIDRUG TRANSPORTER MFSC"/>
    <property type="match status" value="1"/>
</dbReference>
<evidence type="ECO:0000256" key="5">
    <source>
        <dbReference type="ARBA" id="ARBA00022692"/>
    </source>
</evidence>
<dbReference type="InterPro" id="IPR004638">
    <property type="entry name" value="EmrB-like"/>
</dbReference>
<feature type="transmembrane region" description="Helical" evidence="8">
    <location>
        <begin position="166"/>
        <end position="185"/>
    </location>
</feature>
<feature type="transmembrane region" description="Helical" evidence="8">
    <location>
        <begin position="224"/>
        <end position="244"/>
    </location>
</feature>
<accession>A0A077DDN1</accession>
<keyword evidence="3" id="KW-0813">Transport</keyword>
<dbReference type="OrthoDB" id="9807274at2"/>
<evidence type="ECO:0000313" key="11">
    <source>
        <dbReference type="Proteomes" id="UP000028945"/>
    </source>
</evidence>
<feature type="domain" description="Major facilitator superfamily (MFS) profile" evidence="9">
    <location>
        <begin position="9"/>
        <end position="460"/>
    </location>
</feature>
<dbReference type="NCBIfam" id="TIGR00711">
    <property type="entry name" value="efflux_EmrB"/>
    <property type="match status" value="1"/>
</dbReference>
<feature type="transmembrane region" description="Helical" evidence="8">
    <location>
        <begin position="137"/>
        <end position="160"/>
    </location>
</feature>
<evidence type="ECO:0000256" key="1">
    <source>
        <dbReference type="ARBA" id="ARBA00004651"/>
    </source>
</evidence>